<reference evidence="1" key="2">
    <citation type="journal article" date="2015" name="Fish Shellfish Immunol.">
        <title>Early steps in the European eel (Anguilla anguilla)-Vibrio vulnificus interaction in the gills: Role of the RtxA13 toxin.</title>
        <authorList>
            <person name="Callol A."/>
            <person name="Pajuelo D."/>
            <person name="Ebbesson L."/>
            <person name="Teles M."/>
            <person name="MacKenzie S."/>
            <person name="Amaro C."/>
        </authorList>
    </citation>
    <scope>NUCLEOTIDE SEQUENCE</scope>
</reference>
<protein>
    <submittedName>
        <fullName evidence="1">Uncharacterized protein</fullName>
    </submittedName>
</protein>
<accession>A0A0E9QHR6</accession>
<dbReference type="EMBL" id="GBXM01092697">
    <property type="protein sequence ID" value="JAH15880.1"/>
    <property type="molecule type" value="Transcribed_RNA"/>
</dbReference>
<reference evidence="1" key="1">
    <citation type="submission" date="2014-11" db="EMBL/GenBank/DDBJ databases">
        <authorList>
            <person name="Amaro Gonzalez C."/>
        </authorList>
    </citation>
    <scope>NUCLEOTIDE SEQUENCE</scope>
</reference>
<evidence type="ECO:0000313" key="1">
    <source>
        <dbReference type="EMBL" id="JAH15880.1"/>
    </source>
</evidence>
<sequence>MSRFVSLVPGQETLRDCSVVTNTLENCSDNEELSLGELSLHGFQ</sequence>
<name>A0A0E9QHR6_ANGAN</name>
<organism evidence="1">
    <name type="scientific">Anguilla anguilla</name>
    <name type="common">European freshwater eel</name>
    <name type="synonym">Muraena anguilla</name>
    <dbReference type="NCBI Taxonomy" id="7936"/>
    <lineage>
        <taxon>Eukaryota</taxon>
        <taxon>Metazoa</taxon>
        <taxon>Chordata</taxon>
        <taxon>Craniata</taxon>
        <taxon>Vertebrata</taxon>
        <taxon>Euteleostomi</taxon>
        <taxon>Actinopterygii</taxon>
        <taxon>Neopterygii</taxon>
        <taxon>Teleostei</taxon>
        <taxon>Anguilliformes</taxon>
        <taxon>Anguillidae</taxon>
        <taxon>Anguilla</taxon>
    </lineage>
</organism>
<proteinExistence type="predicted"/>
<dbReference type="AlphaFoldDB" id="A0A0E9QHR6"/>